<sequence>MADNFEDLAKKFQDCDYSRNDDIDEDYKNKDKNDKEKMIDNYTILPTLTSLSYNEDFQDENFNNFDKKNFKNISLEKIYAVEKRNARERTRVHTVNQAFLVLKHHIPALKIFTKRVSKLKILRAAILYIDTLSNLLKDHRLSINSTTMEIGKGNNSLSTEYLISPETSTLNMLSFQTRFNPALVAAHAFPYLDYDSFYKRTNYQNNSNNDLLHSSVKNTYSLESLYNQQSFMSNAYYNIEI</sequence>
<evidence type="ECO:0000256" key="1">
    <source>
        <dbReference type="ARBA" id="ARBA00023125"/>
    </source>
</evidence>
<organism evidence="3 4">
    <name type="scientific">Strongyloides venezuelensis</name>
    <name type="common">Threadworm</name>
    <dbReference type="NCBI Taxonomy" id="75913"/>
    <lineage>
        <taxon>Eukaryota</taxon>
        <taxon>Metazoa</taxon>
        <taxon>Ecdysozoa</taxon>
        <taxon>Nematoda</taxon>
        <taxon>Chromadorea</taxon>
        <taxon>Rhabditida</taxon>
        <taxon>Tylenchina</taxon>
        <taxon>Panagrolaimomorpha</taxon>
        <taxon>Strongyloidoidea</taxon>
        <taxon>Strongyloididae</taxon>
        <taxon>Strongyloides</taxon>
    </lineage>
</organism>
<dbReference type="SMART" id="SM00353">
    <property type="entry name" value="HLH"/>
    <property type="match status" value="1"/>
</dbReference>
<evidence type="ECO:0000313" key="3">
    <source>
        <dbReference type="Proteomes" id="UP000035680"/>
    </source>
</evidence>
<dbReference type="PANTHER" id="PTHR23349">
    <property type="entry name" value="BASIC HELIX-LOOP-HELIX TRANSCRIPTION FACTOR, TWIST"/>
    <property type="match status" value="1"/>
</dbReference>
<dbReference type="SUPFAM" id="SSF47459">
    <property type="entry name" value="HLH, helix-loop-helix DNA-binding domain"/>
    <property type="match status" value="1"/>
</dbReference>
<dbReference type="Gene3D" id="4.10.280.10">
    <property type="entry name" value="Helix-loop-helix DNA-binding domain"/>
    <property type="match status" value="1"/>
</dbReference>
<accession>A0A0K0F6C2</accession>
<dbReference type="GO" id="GO:0000981">
    <property type="term" value="F:DNA-binding transcription factor activity, RNA polymerase II-specific"/>
    <property type="evidence" value="ECO:0007669"/>
    <property type="project" value="TreeGrafter"/>
</dbReference>
<dbReference type="GO" id="GO:0032502">
    <property type="term" value="P:developmental process"/>
    <property type="evidence" value="ECO:0007669"/>
    <property type="project" value="TreeGrafter"/>
</dbReference>
<dbReference type="PROSITE" id="PS50888">
    <property type="entry name" value="BHLH"/>
    <property type="match status" value="1"/>
</dbReference>
<keyword evidence="3" id="KW-1185">Reference proteome</keyword>
<dbReference type="PANTHER" id="PTHR23349:SF108">
    <property type="entry name" value="BHLH DOMAIN-CONTAINING PROTEIN"/>
    <property type="match status" value="1"/>
</dbReference>
<dbReference type="GO" id="GO:0000977">
    <property type="term" value="F:RNA polymerase II transcription regulatory region sequence-specific DNA binding"/>
    <property type="evidence" value="ECO:0007669"/>
    <property type="project" value="TreeGrafter"/>
</dbReference>
<proteinExistence type="predicted"/>
<dbReference type="InterPro" id="IPR050283">
    <property type="entry name" value="E-box_TF_Regulators"/>
</dbReference>
<protein>
    <submittedName>
        <fullName evidence="4">Helix-loop-helix protein 4 (inferred by orthology to a C. elegans protein)</fullName>
    </submittedName>
</protein>
<dbReference type="STRING" id="75913.A0A0K0F6C2"/>
<evidence type="ECO:0000259" key="2">
    <source>
        <dbReference type="PROSITE" id="PS50888"/>
    </source>
</evidence>
<feature type="domain" description="BHLH" evidence="2">
    <location>
        <begin position="79"/>
        <end position="132"/>
    </location>
</feature>
<dbReference type="CDD" id="cd11418">
    <property type="entry name" value="bHLH_TS_ASCL"/>
    <property type="match status" value="1"/>
</dbReference>
<dbReference type="InterPro" id="IPR036638">
    <property type="entry name" value="HLH_DNA-bd_sf"/>
</dbReference>
<reference evidence="4" key="2">
    <citation type="submission" date="2015-08" db="UniProtKB">
        <authorList>
            <consortium name="WormBaseParasite"/>
        </authorList>
    </citation>
    <scope>IDENTIFICATION</scope>
</reference>
<keyword evidence="1" id="KW-0238">DNA-binding</keyword>
<evidence type="ECO:0000313" key="4">
    <source>
        <dbReference type="WBParaSite" id="SVE_0436600.1"/>
    </source>
</evidence>
<dbReference type="InterPro" id="IPR011598">
    <property type="entry name" value="bHLH_dom"/>
</dbReference>
<dbReference type="Pfam" id="PF00010">
    <property type="entry name" value="HLH"/>
    <property type="match status" value="1"/>
</dbReference>
<dbReference type="WBParaSite" id="SVE_0436600.1">
    <property type="protein sequence ID" value="SVE_0436600.1"/>
    <property type="gene ID" value="SVE_0436600"/>
</dbReference>
<dbReference type="AlphaFoldDB" id="A0A0K0F6C2"/>
<dbReference type="Proteomes" id="UP000035680">
    <property type="component" value="Unassembled WGS sequence"/>
</dbReference>
<dbReference type="GO" id="GO:0046983">
    <property type="term" value="F:protein dimerization activity"/>
    <property type="evidence" value="ECO:0007669"/>
    <property type="project" value="InterPro"/>
</dbReference>
<name>A0A0K0F6C2_STRVS</name>
<reference evidence="3" key="1">
    <citation type="submission" date="2014-07" db="EMBL/GenBank/DDBJ databases">
        <authorList>
            <person name="Martin A.A"/>
            <person name="De Silva N."/>
        </authorList>
    </citation>
    <scope>NUCLEOTIDE SEQUENCE</scope>
</reference>